<dbReference type="Proteomes" id="UP001367508">
    <property type="component" value="Unassembled WGS sequence"/>
</dbReference>
<gene>
    <name evidence="2" type="ORF">VNO77_02444</name>
</gene>
<protein>
    <recommendedName>
        <fullName evidence="4">Secreted protein</fullName>
    </recommendedName>
</protein>
<accession>A0AAN9MT29</accession>
<keyword evidence="3" id="KW-1185">Reference proteome</keyword>
<keyword evidence="1" id="KW-0732">Signal</keyword>
<evidence type="ECO:0000313" key="3">
    <source>
        <dbReference type="Proteomes" id="UP001367508"/>
    </source>
</evidence>
<sequence>MASRLIVLSLLMMVLMEHSRACPSTYGFSGTRTVGRNYAWLTSSLNNRRNLDSRVRAKMGSITSKRSVSVQAFCRNCAFKTSPTKCMPFVQMKLKS</sequence>
<evidence type="ECO:0008006" key="4">
    <source>
        <dbReference type="Google" id="ProtNLM"/>
    </source>
</evidence>
<dbReference type="EMBL" id="JAYMYQ010000001">
    <property type="protein sequence ID" value="KAK7360450.1"/>
    <property type="molecule type" value="Genomic_DNA"/>
</dbReference>
<feature type="signal peptide" evidence="1">
    <location>
        <begin position="1"/>
        <end position="21"/>
    </location>
</feature>
<evidence type="ECO:0000313" key="2">
    <source>
        <dbReference type="EMBL" id="KAK7360450.1"/>
    </source>
</evidence>
<organism evidence="2 3">
    <name type="scientific">Canavalia gladiata</name>
    <name type="common">Sword bean</name>
    <name type="synonym">Dolichos gladiatus</name>
    <dbReference type="NCBI Taxonomy" id="3824"/>
    <lineage>
        <taxon>Eukaryota</taxon>
        <taxon>Viridiplantae</taxon>
        <taxon>Streptophyta</taxon>
        <taxon>Embryophyta</taxon>
        <taxon>Tracheophyta</taxon>
        <taxon>Spermatophyta</taxon>
        <taxon>Magnoliopsida</taxon>
        <taxon>eudicotyledons</taxon>
        <taxon>Gunneridae</taxon>
        <taxon>Pentapetalae</taxon>
        <taxon>rosids</taxon>
        <taxon>fabids</taxon>
        <taxon>Fabales</taxon>
        <taxon>Fabaceae</taxon>
        <taxon>Papilionoideae</taxon>
        <taxon>50 kb inversion clade</taxon>
        <taxon>NPAAA clade</taxon>
        <taxon>indigoferoid/millettioid clade</taxon>
        <taxon>Phaseoleae</taxon>
        <taxon>Canavalia</taxon>
    </lineage>
</organism>
<dbReference type="AlphaFoldDB" id="A0AAN9MT29"/>
<name>A0AAN9MT29_CANGL</name>
<reference evidence="2 3" key="1">
    <citation type="submission" date="2024-01" db="EMBL/GenBank/DDBJ databases">
        <title>The genomes of 5 underutilized Papilionoideae crops provide insights into root nodulation and disease resistanc.</title>
        <authorList>
            <person name="Jiang F."/>
        </authorList>
    </citation>
    <scope>NUCLEOTIDE SEQUENCE [LARGE SCALE GENOMIC DNA]</scope>
    <source>
        <strain evidence="2">LVBAO_FW01</strain>
        <tissue evidence="2">Leaves</tissue>
    </source>
</reference>
<feature type="chain" id="PRO_5042842708" description="Secreted protein" evidence="1">
    <location>
        <begin position="22"/>
        <end position="96"/>
    </location>
</feature>
<proteinExistence type="predicted"/>
<evidence type="ECO:0000256" key="1">
    <source>
        <dbReference type="SAM" id="SignalP"/>
    </source>
</evidence>
<comment type="caution">
    <text evidence="2">The sequence shown here is derived from an EMBL/GenBank/DDBJ whole genome shotgun (WGS) entry which is preliminary data.</text>
</comment>